<comment type="caution">
    <text evidence="2">The sequence shown here is derived from an EMBL/GenBank/DDBJ whole genome shotgun (WGS) entry which is preliminary data.</text>
</comment>
<dbReference type="PROSITE" id="PS50075">
    <property type="entry name" value="CARRIER"/>
    <property type="match status" value="1"/>
</dbReference>
<organism evidence="2 3">
    <name type="scientific">Sphingomonas arvum</name>
    <dbReference type="NCBI Taxonomy" id="2992113"/>
    <lineage>
        <taxon>Bacteria</taxon>
        <taxon>Pseudomonadati</taxon>
        <taxon>Pseudomonadota</taxon>
        <taxon>Alphaproteobacteria</taxon>
        <taxon>Sphingomonadales</taxon>
        <taxon>Sphingomonadaceae</taxon>
        <taxon>Sphingomonas</taxon>
    </lineage>
</organism>
<dbReference type="Proteomes" id="UP001526246">
    <property type="component" value="Unassembled WGS sequence"/>
</dbReference>
<sequence length="74" mass="8126">MDKLTEVIAQTLKIAPQDVQDDLAYGSIPGWDSLAHVSLMLQIESDYDVEIDEDTMVELTTVGAIRKYVEGVAA</sequence>
<dbReference type="EMBL" id="JAPDOB010000001">
    <property type="protein sequence ID" value="MCW3797594.1"/>
    <property type="molecule type" value="Genomic_DNA"/>
</dbReference>
<proteinExistence type="predicted"/>
<dbReference type="Pfam" id="PF00550">
    <property type="entry name" value="PP-binding"/>
    <property type="match status" value="1"/>
</dbReference>
<feature type="domain" description="Carrier" evidence="1">
    <location>
        <begin position="1"/>
        <end position="73"/>
    </location>
</feature>
<evidence type="ECO:0000259" key="1">
    <source>
        <dbReference type="PROSITE" id="PS50075"/>
    </source>
</evidence>
<evidence type="ECO:0000313" key="2">
    <source>
        <dbReference type="EMBL" id="MCW3797594.1"/>
    </source>
</evidence>
<dbReference type="RefSeq" id="WP_264881905.1">
    <property type="nucleotide sequence ID" value="NZ_JAPDOB010000001.1"/>
</dbReference>
<evidence type="ECO:0000313" key="3">
    <source>
        <dbReference type="Proteomes" id="UP001526246"/>
    </source>
</evidence>
<dbReference type="SUPFAM" id="SSF47336">
    <property type="entry name" value="ACP-like"/>
    <property type="match status" value="1"/>
</dbReference>
<protein>
    <submittedName>
        <fullName evidence="2">Acyl carrier protein</fullName>
    </submittedName>
</protein>
<reference evidence="2 3" key="1">
    <citation type="submission" date="2022-10" db="EMBL/GenBank/DDBJ databases">
        <title>Sphingomonas sp.</title>
        <authorList>
            <person name="Jin C."/>
        </authorList>
    </citation>
    <scope>NUCLEOTIDE SEQUENCE [LARGE SCALE GENOMIC DNA]</scope>
    <source>
        <strain evidence="2 3">BN140010</strain>
    </source>
</reference>
<gene>
    <name evidence="2" type="ORF">OMW55_07230</name>
</gene>
<dbReference type="InterPro" id="IPR036736">
    <property type="entry name" value="ACP-like_sf"/>
</dbReference>
<name>A0ABT3JF10_9SPHN</name>
<accession>A0ABT3JF10</accession>
<dbReference type="InterPro" id="IPR009081">
    <property type="entry name" value="PP-bd_ACP"/>
</dbReference>
<keyword evidence="3" id="KW-1185">Reference proteome</keyword>
<dbReference type="Gene3D" id="1.10.1200.10">
    <property type="entry name" value="ACP-like"/>
    <property type="match status" value="1"/>
</dbReference>